<dbReference type="EMBL" id="CAVNYO010000444">
    <property type="protein sequence ID" value="CAK5281238.1"/>
    <property type="molecule type" value="Genomic_DNA"/>
</dbReference>
<evidence type="ECO:0000256" key="1">
    <source>
        <dbReference type="SAM" id="MobiDB-lite"/>
    </source>
</evidence>
<dbReference type="Proteomes" id="UP001295794">
    <property type="component" value="Unassembled WGS sequence"/>
</dbReference>
<feature type="region of interest" description="Disordered" evidence="1">
    <location>
        <begin position="40"/>
        <end position="72"/>
    </location>
</feature>
<evidence type="ECO:0000313" key="2">
    <source>
        <dbReference type="EMBL" id="CAK5281238.1"/>
    </source>
</evidence>
<protein>
    <submittedName>
        <fullName evidence="2">Uncharacterized protein</fullName>
    </submittedName>
</protein>
<name>A0AAD2HUY0_9AGAR</name>
<organism evidence="2 3">
    <name type="scientific">Mycena citricolor</name>
    <dbReference type="NCBI Taxonomy" id="2018698"/>
    <lineage>
        <taxon>Eukaryota</taxon>
        <taxon>Fungi</taxon>
        <taxon>Dikarya</taxon>
        <taxon>Basidiomycota</taxon>
        <taxon>Agaricomycotina</taxon>
        <taxon>Agaricomycetes</taxon>
        <taxon>Agaricomycetidae</taxon>
        <taxon>Agaricales</taxon>
        <taxon>Marasmiineae</taxon>
        <taxon>Mycenaceae</taxon>
        <taxon>Mycena</taxon>
    </lineage>
</organism>
<keyword evidence="3" id="KW-1185">Reference proteome</keyword>
<reference evidence="2" key="1">
    <citation type="submission" date="2023-11" db="EMBL/GenBank/DDBJ databases">
        <authorList>
            <person name="De Vega J J."/>
            <person name="De Vega J J."/>
        </authorList>
    </citation>
    <scope>NUCLEOTIDE SEQUENCE</scope>
</reference>
<sequence length="161" mass="17725">MTGGGMITSSLQPNPISSIWFRAAAAVTATPAPLIKQLEQNPSVPHSSSSPPPRIHARPDLHKSAHQIARRRAHHLPCRPARHSAHGHPETRQRGARAYRSRVCLRMGRAGHDFRDYGRECETIRRVLRVSHSLYVRWGSSGGQMVSLPDRLLADSAGGLV</sequence>
<dbReference type="AlphaFoldDB" id="A0AAD2HUY0"/>
<accession>A0AAD2HUY0</accession>
<gene>
    <name evidence="2" type="ORF">MYCIT1_LOCUS32214</name>
</gene>
<comment type="caution">
    <text evidence="2">The sequence shown here is derived from an EMBL/GenBank/DDBJ whole genome shotgun (WGS) entry which is preliminary data.</text>
</comment>
<evidence type="ECO:0000313" key="3">
    <source>
        <dbReference type="Proteomes" id="UP001295794"/>
    </source>
</evidence>
<proteinExistence type="predicted"/>